<accession>A0AAU7VMT6</accession>
<dbReference type="RefSeq" id="WP_350344127.1">
    <property type="nucleotide sequence ID" value="NZ_CP158367.1"/>
</dbReference>
<comment type="similarity">
    <text evidence="2">Belongs to the bacterial flagellin family.</text>
</comment>
<gene>
    <name evidence="7" type="primary">flgL</name>
    <name evidence="7" type="ORF">PRVXT_000501</name>
</gene>
<dbReference type="PANTHER" id="PTHR42792">
    <property type="entry name" value="FLAGELLIN"/>
    <property type="match status" value="1"/>
</dbReference>
<evidence type="ECO:0000313" key="7">
    <source>
        <dbReference type="EMBL" id="XBX75382.1"/>
    </source>
</evidence>
<dbReference type="SUPFAM" id="SSF64518">
    <property type="entry name" value="Phase 1 flagellin"/>
    <property type="match status" value="1"/>
</dbReference>
<feature type="coiled-coil region" evidence="4">
    <location>
        <begin position="9"/>
        <end position="72"/>
    </location>
</feature>
<evidence type="ECO:0000256" key="4">
    <source>
        <dbReference type="SAM" id="Coils"/>
    </source>
</evidence>
<evidence type="ECO:0000259" key="6">
    <source>
        <dbReference type="Pfam" id="PF00700"/>
    </source>
</evidence>
<dbReference type="Gene3D" id="1.20.1330.10">
    <property type="entry name" value="f41 fragment of flagellin, N-terminal domain"/>
    <property type="match status" value="1"/>
</dbReference>
<reference evidence="7" key="2">
    <citation type="submission" date="2024-06" db="EMBL/GenBank/DDBJ databases">
        <authorList>
            <person name="Petrova K.O."/>
            <person name="Toshchakov S.V."/>
            <person name="Boltjanskaja Y.V."/>
            <person name="Kevbrin V."/>
        </authorList>
    </citation>
    <scope>NUCLEOTIDE SEQUENCE</scope>
    <source>
        <strain evidence="7">Z-910T</strain>
    </source>
</reference>
<keyword evidence="7" id="KW-0282">Flagellum</keyword>
<dbReference type="InterPro" id="IPR001029">
    <property type="entry name" value="Flagellin_N"/>
</dbReference>
<evidence type="ECO:0000256" key="3">
    <source>
        <dbReference type="ARBA" id="ARBA00023143"/>
    </source>
</evidence>
<comment type="subcellular location">
    <subcellularLocation>
        <location evidence="1">Bacterial flagellum</location>
    </subcellularLocation>
</comment>
<dbReference type="Pfam" id="PF00700">
    <property type="entry name" value="Flagellin_C"/>
    <property type="match status" value="1"/>
</dbReference>
<dbReference type="GO" id="GO:0005198">
    <property type="term" value="F:structural molecule activity"/>
    <property type="evidence" value="ECO:0007669"/>
    <property type="project" value="InterPro"/>
</dbReference>
<dbReference type="GO" id="GO:0009424">
    <property type="term" value="C:bacterial-type flagellum hook"/>
    <property type="evidence" value="ECO:0007669"/>
    <property type="project" value="InterPro"/>
</dbReference>
<reference evidence="7" key="1">
    <citation type="journal article" date="2013" name="Extremophiles">
        <title>Proteinivorax tanatarense gen. nov., sp. nov., an anaerobic, haloalkaliphilic, proteolytic bacterium isolated from a decaying algal bloom, and proposal of Proteinivoraceae fam. nov.</title>
        <authorList>
            <person name="Kevbrin V."/>
            <person name="Boltyanskaya Y."/>
            <person name="Zhilina T."/>
            <person name="Kolganova T."/>
            <person name="Lavrentjeva E."/>
            <person name="Kuznetsov B."/>
        </authorList>
    </citation>
    <scope>NUCLEOTIDE SEQUENCE</scope>
    <source>
        <strain evidence="7">Z-910T</strain>
    </source>
</reference>
<evidence type="ECO:0000256" key="1">
    <source>
        <dbReference type="ARBA" id="ARBA00004365"/>
    </source>
</evidence>
<dbReference type="PANTHER" id="PTHR42792:SF1">
    <property type="entry name" value="FLAGELLAR HOOK-ASSOCIATED PROTEIN 3"/>
    <property type="match status" value="1"/>
</dbReference>
<dbReference type="GO" id="GO:0071973">
    <property type="term" value="P:bacterial-type flagellum-dependent cell motility"/>
    <property type="evidence" value="ECO:0007669"/>
    <property type="project" value="InterPro"/>
</dbReference>
<feature type="domain" description="Flagellin N-terminal" evidence="5">
    <location>
        <begin position="4"/>
        <end position="140"/>
    </location>
</feature>
<dbReference type="InterPro" id="IPR046358">
    <property type="entry name" value="Flagellin_C"/>
</dbReference>
<keyword evidence="7" id="KW-0966">Cell projection</keyword>
<keyword evidence="4" id="KW-0175">Coiled coil</keyword>
<dbReference type="EMBL" id="CP158367">
    <property type="protein sequence ID" value="XBX75382.1"/>
    <property type="molecule type" value="Genomic_DNA"/>
</dbReference>
<dbReference type="Pfam" id="PF00669">
    <property type="entry name" value="Flagellin_N"/>
    <property type="match status" value="1"/>
</dbReference>
<feature type="domain" description="Flagellin C-terminal" evidence="6">
    <location>
        <begin position="218"/>
        <end position="295"/>
    </location>
</feature>
<dbReference type="InterPro" id="IPR001492">
    <property type="entry name" value="Flagellin"/>
</dbReference>
<dbReference type="NCBIfam" id="TIGR02550">
    <property type="entry name" value="flagell_flgL"/>
    <property type="match status" value="1"/>
</dbReference>
<name>A0AAU7VMT6_9FIRM</name>
<protein>
    <submittedName>
        <fullName evidence="7">Flagellar hook-associated protein FlgL</fullName>
    </submittedName>
</protein>
<proteinExistence type="inferred from homology"/>
<organism evidence="7">
    <name type="scientific">Proteinivorax tanatarense</name>
    <dbReference type="NCBI Taxonomy" id="1260629"/>
    <lineage>
        <taxon>Bacteria</taxon>
        <taxon>Bacillati</taxon>
        <taxon>Bacillota</taxon>
        <taxon>Clostridia</taxon>
        <taxon>Eubacteriales</taxon>
        <taxon>Proteinivoracaceae</taxon>
        <taxon>Proteinivorax</taxon>
    </lineage>
</organism>
<evidence type="ECO:0000259" key="5">
    <source>
        <dbReference type="Pfam" id="PF00669"/>
    </source>
</evidence>
<sequence>MRVTSNYLMKNMLNNLSRNNRRLNEVTQQVSTGKRINKPSDDPGDVVRSLRIRTEINEMEQYKKNVDMARSLLEYSDEALDNVGQALHRANELAIQGKNGTYDPQQREMMAEEINGILNDVFDASNTQFSNRYLFSGTGTEQPFEAVYRDDGKIEEVNFNANSQPRNFELGVGQSINAGADGEMIFEPILNGLIEVRDGLEQDSLEDIESGFNTMQGAKDNLLMQRADLGARVNQLDLVESRMLDGDINLKKFKSDIEDVDMAESIMHLSNIEALHQASLNVTARIIQPSLVDFLR</sequence>
<keyword evidence="7" id="KW-0969">Cilium</keyword>
<dbReference type="AlphaFoldDB" id="A0AAU7VMT6"/>
<keyword evidence="3" id="KW-0975">Bacterial flagellum</keyword>
<dbReference type="InterPro" id="IPR013384">
    <property type="entry name" value="Flagell_FlgL"/>
</dbReference>
<evidence type="ECO:0000256" key="2">
    <source>
        <dbReference type="ARBA" id="ARBA00005709"/>
    </source>
</evidence>